<dbReference type="AlphaFoldDB" id="A0A0M0JFR8"/>
<organism evidence="1 2">
    <name type="scientific">Chrysochromulina tobinii</name>
    <dbReference type="NCBI Taxonomy" id="1460289"/>
    <lineage>
        <taxon>Eukaryota</taxon>
        <taxon>Haptista</taxon>
        <taxon>Haptophyta</taxon>
        <taxon>Prymnesiophyceae</taxon>
        <taxon>Prymnesiales</taxon>
        <taxon>Chrysochromulinaceae</taxon>
        <taxon>Chrysochromulina</taxon>
    </lineage>
</organism>
<protein>
    <submittedName>
        <fullName evidence="1">Uncharacterized protein</fullName>
    </submittedName>
</protein>
<name>A0A0M0JFR8_9EUKA</name>
<evidence type="ECO:0000313" key="2">
    <source>
        <dbReference type="Proteomes" id="UP000037460"/>
    </source>
</evidence>
<dbReference type="Proteomes" id="UP000037460">
    <property type="component" value="Unassembled WGS sequence"/>
</dbReference>
<accession>A0A0M0JFR8</accession>
<keyword evidence="2" id="KW-1185">Reference proteome</keyword>
<evidence type="ECO:0000313" key="1">
    <source>
        <dbReference type="EMBL" id="KOO25212.1"/>
    </source>
</evidence>
<dbReference type="EMBL" id="JWZX01003005">
    <property type="protein sequence ID" value="KOO25212.1"/>
    <property type="molecule type" value="Genomic_DNA"/>
</dbReference>
<proteinExistence type="predicted"/>
<comment type="caution">
    <text evidence="1">The sequence shown here is derived from an EMBL/GenBank/DDBJ whole genome shotgun (WGS) entry which is preliminary data.</text>
</comment>
<reference evidence="2" key="1">
    <citation type="journal article" date="2015" name="PLoS Genet.">
        <title>Genome Sequence and Transcriptome Analyses of Chrysochromulina tobin: Metabolic Tools for Enhanced Algal Fitness in the Prominent Order Prymnesiales (Haptophyceae).</title>
        <authorList>
            <person name="Hovde B.T."/>
            <person name="Deodato C.R."/>
            <person name="Hunsperger H.M."/>
            <person name="Ryken S.A."/>
            <person name="Yost W."/>
            <person name="Jha R.K."/>
            <person name="Patterson J."/>
            <person name="Monnat R.J. Jr."/>
            <person name="Barlow S.B."/>
            <person name="Starkenburg S.R."/>
            <person name="Cattolico R.A."/>
        </authorList>
    </citation>
    <scope>NUCLEOTIDE SEQUENCE</scope>
    <source>
        <strain evidence="2">CCMP291</strain>
    </source>
</reference>
<gene>
    <name evidence="1" type="ORF">Ctob_012909</name>
</gene>
<sequence>MRDDSTWSMPRRAPSEVARLFIVRFNMLQNLTSHSYTVSGAALLAVS</sequence>